<comment type="similarity">
    <text evidence="1 4">Belongs to the D-isomer specific 2-hydroxyacid dehydrogenase family.</text>
</comment>
<proteinExistence type="inferred from homology"/>
<dbReference type="PANTHER" id="PTHR10996">
    <property type="entry name" value="2-HYDROXYACID DEHYDROGENASE-RELATED"/>
    <property type="match status" value="1"/>
</dbReference>
<keyword evidence="3" id="KW-0520">NAD</keyword>
<dbReference type="PANTHER" id="PTHR10996:SF283">
    <property type="entry name" value="GLYOXYLATE_HYDROXYPYRUVATE REDUCTASE B"/>
    <property type="match status" value="1"/>
</dbReference>
<gene>
    <name evidence="7" type="ORF">CRI94_05780</name>
</gene>
<feature type="domain" description="D-isomer specific 2-hydroxyacid dehydrogenase NAD-binding" evidence="6">
    <location>
        <begin position="111"/>
        <end position="288"/>
    </location>
</feature>
<dbReference type="AlphaFoldDB" id="A0A2A8D152"/>
<dbReference type="Pfam" id="PF00389">
    <property type="entry name" value="2-Hacid_dh"/>
    <property type="match status" value="1"/>
</dbReference>
<evidence type="ECO:0000259" key="6">
    <source>
        <dbReference type="Pfam" id="PF02826"/>
    </source>
</evidence>
<dbReference type="GO" id="GO:0030267">
    <property type="term" value="F:glyoxylate reductase (NADPH) activity"/>
    <property type="evidence" value="ECO:0007669"/>
    <property type="project" value="TreeGrafter"/>
</dbReference>
<feature type="domain" description="D-isomer specific 2-hydroxyacid dehydrogenase catalytic" evidence="5">
    <location>
        <begin position="5"/>
        <end position="318"/>
    </location>
</feature>
<dbReference type="Proteomes" id="UP000220102">
    <property type="component" value="Unassembled WGS sequence"/>
</dbReference>
<dbReference type="CDD" id="cd05301">
    <property type="entry name" value="GDH"/>
    <property type="match status" value="1"/>
</dbReference>
<dbReference type="FunFam" id="3.40.50.720:FF:000203">
    <property type="entry name" value="D-3-phosphoglycerate dehydrogenase (SerA)"/>
    <property type="match status" value="1"/>
</dbReference>
<dbReference type="InterPro" id="IPR050223">
    <property type="entry name" value="D-isomer_2-hydroxyacid_DH"/>
</dbReference>
<keyword evidence="2 4" id="KW-0560">Oxidoreductase</keyword>
<organism evidence="7 8">
    <name type="scientific">Longibacter salinarum</name>
    <dbReference type="NCBI Taxonomy" id="1850348"/>
    <lineage>
        <taxon>Bacteria</taxon>
        <taxon>Pseudomonadati</taxon>
        <taxon>Rhodothermota</taxon>
        <taxon>Rhodothermia</taxon>
        <taxon>Rhodothermales</taxon>
        <taxon>Salisaetaceae</taxon>
        <taxon>Longibacter</taxon>
    </lineage>
</organism>
<protein>
    <submittedName>
        <fullName evidence="7">D-glycerate dehydrogenase</fullName>
    </submittedName>
</protein>
<dbReference type="PROSITE" id="PS00670">
    <property type="entry name" value="D_2_HYDROXYACID_DH_2"/>
    <property type="match status" value="1"/>
</dbReference>
<dbReference type="InterPro" id="IPR036291">
    <property type="entry name" value="NAD(P)-bd_dom_sf"/>
</dbReference>
<dbReference type="Gene3D" id="3.40.50.720">
    <property type="entry name" value="NAD(P)-binding Rossmann-like Domain"/>
    <property type="match status" value="2"/>
</dbReference>
<evidence type="ECO:0000313" key="8">
    <source>
        <dbReference type="Proteomes" id="UP000220102"/>
    </source>
</evidence>
<sequence>MAQIVVTRPLVDGALEGLASHHDVTVGSPPSGDGLSEQSLIDRIGDARAIITTVADPITADVVAGCPGLEVIAQYGVGLDNVDLNAAAEADITVTHTPGVLTDATADFTWALLLAVGRRVLEADAFVREGHFERWETRTILGMELAGKTLGIIGLGRIGAAVARRALGFGMDVIFYNRSPANPTVIRESGATPASLETVLTSSDVVSLHCPHNEDSHHLLDLEALNMMRPEALLINTARGPVIKEADLVEALDAGMIAGAGLDVFEEEPDVHPGLMNHDRVVLAPHLASATVEARIRMGQMCVESLLAYFDGEDVPHRAR</sequence>
<dbReference type="InterPro" id="IPR006139">
    <property type="entry name" value="D-isomer_2_OHA_DH_cat_dom"/>
</dbReference>
<evidence type="ECO:0000256" key="2">
    <source>
        <dbReference type="ARBA" id="ARBA00023002"/>
    </source>
</evidence>
<evidence type="ECO:0000256" key="1">
    <source>
        <dbReference type="ARBA" id="ARBA00005854"/>
    </source>
</evidence>
<dbReference type="SUPFAM" id="SSF51735">
    <property type="entry name" value="NAD(P)-binding Rossmann-fold domains"/>
    <property type="match status" value="1"/>
</dbReference>
<dbReference type="RefSeq" id="WP_098074706.1">
    <property type="nucleotide sequence ID" value="NZ_PDEQ01000002.1"/>
</dbReference>
<dbReference type="GO" id="GO:0005829">
    <property type="term" value="C:cytosol"/>
    <property type="evidence" value="ECO:0007669"/>
    <property type="project" value="TreeGrafter"/>
</dbReference>
<dbReference type="Pfam" id="PF02826">
    <property type="entry name" value="2-Hacid_dh_C"/>
    <property type="match status" value="1"/>
</dbReference>
<dbReference type="GO" id="GO:0016618">
    <property type="term" value="F:hydroxypyruvate reductase [NAD(P)H] activity"/>
    <property type="evidence" value="ECO:0007669"/>
    <property type="project" value="TreeGrafter"/>
</dbReference>
<evidence type="ECO:0000256" key="4">
    <source>
        <dbReference type="RuleBase" id="RU003719"/>
    </source>
</evidence>
<dbReference type="InterPro" id="IPR029753">
    <property type="entry name" value="D-isomer_DH_CS"/>
</dbReference>
<evidence type="ECO:0000256" key="3">
    <source>
        <dbReference type="ARBA" id="ARBA00023027"/>
    </source>
</evidence>
<evidence type="ECO:0000259" key="5">
    <source>
        <dbReference type="Pfam" id="PF00389"/>
    </source>
</evidence>
<dbReference type="InterPro" id="IPR006140">
    <property type="entry name" value="D-isomer_DH_NAD-bd"/>
</dbReference>
<dbReference type="InterPro" id="IPR029752">
    <property type="entry name" value="D-isomer_DH_CS1"/>
</dbReference>
<dbReference type="SUPFAM" id="SSF52283">
    <property type="entry name" value="Formate/glycerate dehydrogenase catalytic domain-like"/>
    <property type="match status" value="1"/>
</dbReference>
<name>A0A2A8D152_9BACT</name>
<keyword evidence="8" id="KW-1185">Reference proteome</keyword>
<accession>A0A2A8D152</accession>
<reference evidence="7 8" key="1">
    <citation type="submission" date="2017-10" db="EMBL/GenBank/DDBJ databases">
        <title>Draft genome of Longibacter Salinarum.</title>
        <authorList>
            <person name="Goh K.M."/>
            <person name="Shamsir M.S."/>
            <person name="Lim S.W."/>
        </authorList>
    </citation>
    <scope>NUCLEOTIDE SEQUENCE [LARGE SCALE GENOMIC DNA]</scope>
    <source>
        <strain evidence="7 8">KCTC 52045</strain>
    </source>
</reference>
<dbReference type="GO" id="GO:0051287">
    <property type="term" value="F:NAD binding"/>
    <property type="evidence" value="ECO:0007669"/>
    <property type="project" value="InterPro"/>
</dbReference>
<dbReference type="EMBL" id="PDEQ01000002">
    <property type="protein sequence ID" value="PEN14533.1"/>
    <property type="molecule type" value="Genomic_DNA"/>
</dbReference>
<evidence type="ECO:0000313" key="7">
    <source>
        <dbReference type="EMBL" id="PEN14533.1"/>
    </source>
</evidence>
<dbReference type="OrthoDB" id="1522997at2"/>
<comment type="caution">
    <text evidence="7">The sequence shown here is derived from an EMBL/GenBank/DDBJ whole genome shotgun (WGS) entry which is preliminary data.</text>
</comment>
<dbReference type="PROSITE" id="PS00065">
    <property type="entry name" value="D_2_HYDROXYACID_DH_1"/>
    <property type="match status" value="1"/>
</dbReference>